<comment type="caution">
    <text evidence="1">The sequence shown here is derived from an EMBL/GenBank/DDBJ whole genome shotgun (WGS) entry which is preliminary data.</text>
</comment>
<evidence type="ECO:0000313" key="2">
    <source>
        <dbReference type="Proteomes" id="UP001085076"/>
    </source>
</evidence>
<gene>
    <name evidence="1" type="ORF">J5N97_028134</name>
</gene>
<evidence type="ECO:0000313" key="1">
    <source>
        <dbReference type="EMBL" id="KAJ0963012.1"/>
    </source>
</evidence>
<accession>A0A9D5BZ00</accession>
<dbReference type="EMBL" id="JAGGNH010000009">
    <property type="protein sequence ID" value="KAJ0963012.1"/>
    <property type="molecule type" value="Genomic_DNA"/>
</dbReference>
<protein>
    <submittedName>
        <fullName evidence="1">Uncharacterized protein</fullName>
    </submittedName>
</protein>
<name>A0A9D5BZ00_9LILI</name>
<dbReference type="Proteomes" id="UP001085076">
    <property type="component" value="Miscellaneous, Linkage group lg09"/>
</dbReference>
<proteinExistence type="predicted"/>
<reference evidence="1" key="2">
    <citation type="journal article" date="2022" name="Hortic Res">
        <title>The genome of Dioscorea zingiberensis sheds light on the biosynthesis, origin and evolution of the medicinally important diosgenin saponins.</title>
        <authorList>
            <person name="Li Y."/>
            <person name="Tan C."/>
            <person name="Li Z."/>
            <person name="Guo J."/>
            <person name="Li S."/>
            <person name="Chen X."/>
            <person name="Wang C."/>
            <person name="Dai X."/>
            <person name="Yang H."/>
            <person name="Song W."/>
            <person name="Hou L."/>
            <person name="Xu J."/>
            <person name="Tong Z."/>
            <person name="Xu A."/>
            <person name="Yuan X."/>
            <person name="Wang W."/>
            <person name="Yang Q."/>
            <person name="Chen L."/>
            <person name="Sun Z."/>
            <person name="Wang K."/>
            <person name="Pan B."/>
            <person name="Chen J."/>
            <person name="Bao Y."/>
            <person name="Liu F."/>
            <person name="Qi X."/>
            <person name="Gang D.R."/>
            <person name="Wen J."/>
            <person name="Li J."/>
        </authorList>
    </citation>
    <scope>NUCLEOTIDE SEQUENCE</scope>
    <source>
        <strain evidence="1">Dzin_1.0</strain>
    </source>
</reference>
<dbReference type="AlphaFoldDB" id="A0A9D5BZ00"/>
<keyword evidence="2" id="KW-1185">Reference proteome</keyword>
<sequence>MLDFVAGVHSDEGSLKGNQEMLCQMPQIYQYFLVNNLSNFSSGLASKSGTLGGTGNMKADFQLHFDLCPLY</sequence>
<reference evidence="1" key="1">
    <citation type="submission" date="2021-03" db="EMBL/GenBank/DDBJ databases">
        <authorList>
            <person name="Li Z."/>
            <person name="Yang C."/>
        </authorList>
    </citation>
    <scope>NUCLEOTIDE SEQUENCE</scope>
    <source>
        <strain evidence="1">Dzin_1.0</strain>
        <tissue evidence="1">Leaf</tissue>
    </source>
</reference>
<organism evidence="1 2">
    <name type="scientific">Dioscorea zingiberensis</name>
    <dbReference type="NCBI Taxonomy" id="325984"/>
    <lineage>
        <taxon>Eukaryota</taxon>
        <taxon>Viridiplantae</taxon>
        <taxon>Streptophyta</taxon>
        <taxon>Embryophyta</taxon>
        <taxon>Tracheophyta</taxon>
        <taxon>Spermatophyta</taxon>
        <taxon>Magnoliopsida</taxon>
        <taxon>Liliopsida</taxon>
        <taxon>Dioscoreales</taxon>
        <taxon>Dioscoreaceae</taxon>
        <taxon>Dioscorea</taxon>
    </lineage>
</organism>